<proteinExistence type="predicted"/>
<protein>
    <submittedName>
        <fullName evidence="5">4-nitrophenyl phosphatase</fullName>
    </submittedName>
</protein>
<organism evidence="5 6">
    <name type="scientific">Metschnikowia aff. pulcherrima</name>
    <dbReference type="NCBI Taxonomy" id="2163413"/>
    <lineage>
        <taxon>Eukaryota</taxon>
        <taxon>Fungi</taxon>
        <taxon>Dikarya</taxon>
        <taxon>Ascomycota</taxon>
        <taxon>Saccharomycotina</taxon>
        <taxon>Pichiomycetes</taxon>
        <taxon>Metschnikowiaceae</taxon>
        <taxon>Metschnikowia</taxon>
    </lineage>
</organism>
<dbReference type="GO" id="GO:0005737">
    <property type="term" value="C:cytoplasm"/>
    <property type="evidence" value="ECO:0007669"/>
    <property type="project" value="TreeGrafter"/>
</dbReference>
<evidence type="ECO:0000313" key="5">
    <source>
        <dbReference type="EMBL" id="QBM85428.1"/>
    </source>
</evidence>
<feature type="active site" description="Nucleophile" evidence="2">
    <location>
        <position position="58"/>
    </location>
</feature>
<feature type="binding site" evidence="3">
    <location>
        <position position="257"/>
    </location>
    <ligand>
        <name>substrate</name>
    </ligand>
</feature>
<dbReference type="InterPro" id="IPR023214">
    <property type="entry name" value="HAD_sf"/>
</dbReference>
<dbReference type="Pfam" id="PF13344">
    <property type="entry name" value="Hydrolase_6"/>
    <property type="match status" value="1"/>
</dbReference>
<feature type="binding site" evidence="4">
    <location>
        <position position="60"/>
    </location>
    <ligand>
        <name>Mg(2+)</name>
        <dbReference type="ChEBI" id="CHEBI:18420"/>
    </ligand>
</feature>
<sequence length="341" mass="37965">MVSTRSINTGRSMTLLTRTQPNKLIYKVTENMTRMSKKISTKEEALAFIEQYDHFLFDCDGVIWLDTVAIPGVVKFIEWLQERGKTMAFVTNNSSKSRNSYVKKFKELGFKDIVKSAIYPTCYSAALVLKEQLNVKQGSKVWVLGDIGIEEELKETGYIPIGGTDKNLDGGWDPNSPYLEVDPSVRAVVVGSTKELNYMRTAVAVQYLLAENKSLPFIGANIDRTYPGPRGMILPAGGSLVNLMSYTCQRDFINVGKPSTLLLDTILEDQNFDRKKTLMVGDTLYTDIKFGNDGKLGGHNGGSLLVLSGGSKLEDLDNIEDDSTRPKYYIESLGHLLELLE</sequence>
<keyword evidence="1" id="KW-0378">Hydrolase</keyword>
<evidence type="ECO:0000256" key="1">
    <source>
        <dbReference type="ARBA" id="ARBA00022801"/>
    </source>
</evidence>
<dbReference type="Gene3D" id="3.40.50.1000">
    <property type="entry name" value="HAD superfamily/HAD-like"/>
    <property type="match status" value="2"/>
</dbReference>
<dbReference type="InterPro" id="IPR006349">
    <property type="entry name" value="PGP_euk"/>
</dbReference>
<dbReference type="STRING" id="2163413.A0A4P6XHZ3"/>
<feature type="binding site" evidence="4">
    <location>
        <position position="58"/>
    </location>
    <ligand>
        <name>Mg(2+)</name>
        <dbReference type="ChEBI" id="CHEBI:18420"/>
    </ligand>
</feature>
<evidence type="ECO:0000256" key="2">
    <source>
        <dbReference type="PIRSR" id="PIRSR000915-1"/>
    </source>
</evidence>
<keyword evidence="4" id="KW-0479">Metal-binding</keyword>
<dbReference type="SUPFAM" id="SSF56784">
    <property type="entry name" value="HAD-like"/>
    <property type="match status" value="1"/>
</dbReference>
<keyword evidence="4" id="KW-0460">Magnesium</keyword>
<feature type="binding site" evidence="4">
    <location>
        <position position="282"/>
    </location>
    <ligand>
        <name>Mg(2+)</name>
        <dbReference type="ChEBI" id="CHEBI:18420"/>
    </ligand>
</feature>
<dbReference type="Pfam" id="PF13242">
    <property type="entry name" value="Hydrolase_like"/>
    <property type="match status" value="1"/>
</dbReference>
<dbReference type="PIRSF" id="PIRSF000915">
    <property type="entry name" value="PGP-type_phosphatase"/>
    <property type="match status" value="1"/>
</dbReference>
<feature type="active site" description="Proton donor" evidence="2">
    <location>
        <position position="60"/>
    </location>
</feature>
<dbReference type="NCBIfam" id="TIGR01460">
    <property type="entry name" value="HAD-SF-IIA"/>
    <property type="match status" value="1"/>
</dbReference>
<gene>
    <name evidence="5" type="primary">MPUL0A00460</name>
    <name evidence="5" type="ORF">METSCH_A00460</name>
</gene>
<dbReference type="InterPro" id="IPR006357">
    <property type="entry name" value="HAD-SF_hydro_IIA"/>
</dbReference>
<evidence type="ECO:0000256" key="4">
    <source>
        <dbReference type="PIRSR" id="PIRSR000915-3"/>
    </source>
</evidence>
<dbReference type="GO" id="GO:0008967">
    <property type="term" value="F:phosphoglycolate phosphatase activity"/>
    <property type="evidence" value="ECO:0007669"/>
    <property type="project" value="TreeGrafter"/>
</dbReference>
<reference evidence="6" key="1">
    <citation type="submission" date="2019-03" db="EMBL/GenBank/DDBJ databases">
        <title>Snf2 controls pulcherriminic acid biosynthesis and connects pigmentation and antifungal activity of the yeast Metschnikowia pulcherrima.</title>
        <authorList>
            <person name="Gore-Lloyd D."/>
            <person name="Sumann I."/>
            <person name="Brachmann A.O."/>
            <person name="Schneeberger K."/>
            <person name="Ortiz-Merino R.A."/>
            <person name="Moreno-Beltran M."/>
            <person name="Schlaefli M."/>
            <person name="Kirner P."/>
            <person name="Santos Kron A."/>
            <person name="Wolfe K.H."/>
            <person name="Piel J."/>
            <person name="Ahrens C.H."/>
            <person name="Henk D."/>
            <person name="Freimoser F.M."/>
        </authorList>
    </citation>
    <scope>NUCLEOTIDE SEQUENCE [LARGE SCALE GENOMIC DNA]</scope>
    <source>
        <strain evidence="6">APC 1.2</strain>
    </source>
</reference>
<dbReference type="GO" id="GO:0004035">
    <property type="term" value="F:alkaline phosphatase activity"/>
    <property type="evidence" value="ECO:0007669"/>
    <property type="project" value="TreeGrafter"/>
</dbReference>
<evidence type="ECO:0000256" key="3">
    <source>
        <dbReference type="PIRSR" id="PIRSR000915-2"/>
    </source>
</evidence>
<dbReference type="EMBL" id="CP034456">
    <property type="protein sequence ID" value="QBM85428.1"/>
    <property type="molecule type" value="Genomic_DNA"/>
</dbReference>
<dbReference type="Proteomes" id="UP000292447">
    <property type="component" value="Chromosome I"/>
</dbReference>
<accession>A0A4P6XHZ3</accession>
<keyword evidence="6" id="KW-1185">Reference proteome</keyword>
<dbReference type="InterPro" id="IPR036412">
    <property type="entry name" value="HAD-like_sf"/>
</dbReference>
<dbReference type="NCBIfam" id="TIGR01452">
    <property type="entry name" value="PGP_euk"/>
    <property type="match status" value="1"/>
</dbReference>
<dbReference type="AlphaFoldDB" id="A0A4P6XHZ3"/>
<comment type="cofactor">
    <cofactor evidence="4">
        <name>Mg(2+)</name>
        <dbReference type="ChEBI" id="CHEBI:18420"/>
    </cofactor>
    <text evidence="4">Divalent metal ions. Mg(2+) is the most effective.</text>
</comment>
<dbReference type="GO" id="GO:0046872">
    <property type="term" value="F:metal ion binding"/>
    <property type="evidence" value="ECO:0007669"/>
    <property type="project" value="UniProtKB-KW"/>
</dbReference>
<dbReference type="PANTHER" id="PTHR19288:SF46">
    <property type="entry name" value="HALOACID DEHALOGENASE-LIKE HYDROLASE DOMAIN-CONTAINING PROTEIN 2"/>
    <property type="match status" value="1"/>
</dbReference>
<dbReference type="PANTHER" id="PTHR19288">
    <property type="entry name" value="4-NITROPHENYLPHOSPHATASE-RELATED"/>
    <property type="match status" value="1"/>
</dbReference>
<evidence type="ECO:0000313" key="6">
    <source>
        <dbReference type="Proteomes" id="UP000292447"/>
    </source>
</evidence>
<name>A0A4P6XHZ3_9ASCO</name>